<dbReference type="Proteomes" id="UP000252519">
    <property type="component" value="Unassembled WGS sequence"/>
</dbReference>
<accession>A0A368H480</accession>
<evidence type="ECO:0000313" key="3">
    <source>
        <dbReference type="Proteomes" id="UP000252519"/>
    </source>
</evidence>
<feature type="signal peptide" evidence="1">
    <location>
        <begin position="1"/>
        <end position="19"/>
    </location>
</feature>
<keyword evidence="3" id="KW-1185">Reference proteome</keyword>
<keyword evidence="1" id="KW-0732">Signal</keyword>
<evidence type="ECO:0000313" key="2">
    <source>
        <dbReference type="EMBL" id="RCN50578.1"/>
    </source>
</evidence>
<dbReference type="AlphaFoldDB" id="A0A368H480"/>
<evidence type="ECO:0000256" key="1">
    <source>
        <dbReference type="SAM" id="SignalP"/>
    </source>
</evidence>
<organism evidence="2 3">
    <name type="scientific">Ancylostoma caninum</name>
    <name type="common">Dog hookworm</name>
    <dbReference type="NCBI Taxonomy" id="29170"/>
    <lineage>
        <taxon>Eukaryota</taxon>
        <taxon>Metazoa</taxon>
        <taxon>Ecdysozoa</taxon>
        <taxon>Nematoda</taxon>
        <taxon>Chromadorea</taxon>
        <taxon>Rhabditida</taxon>
        <taxon>Rhabditina</taxon>
        <taxon>Rhabditomorpha</taxon>
        <taxon>Strongyloidea</taxon>
        <taxon>Ancylostomatidae</taxon>
        <taxon>Ancylostomatinae</taxon>
        <taxon>Ancylostoma</taxon>
    </lineage>
</organism>
<protein>
    <recommendedName>
        <fullName evidence="4">ShKT domain-containing protein</fullName>
    </recommendedName>
</protein>
<dbReference type="EMBL" id="JOJR01000021">
    <property type="protein sequence ID" value="RCN50578.1"/>
    <property type="molecule type" value="Genomic_DNA"/>
</dbReference>
<comment type="caution">
    <text evidence="2">The sequence shown here is derived from an EMBL/GenBank/DDBJ whole genome shotgun (WGS) entry which is preliminary data.</text>
</comment>
<gene>
    <name evidence="2" type="ORF">ANCCAN_03191</name>
</gene>
<name>A0A368H480_ANCCA</name>
<dbReference type="OrthoDB" id="5829777at2759"/>
<proteinExistence type="predicted"/>
<reference evidence="2 3" key="1">
    <citation type="submission" date="2014-10" db="EMBL/GenBank/DDBJ databases">
        <title>Draft genome of the hookworm Ancylostoma caninum.</title>
        <authorList>
            <person name="Mitreva M."/>
        </authorList>
    </citation>
    <scope>NUCLEOTIDE SEQUENCE [LARGE SCALE GENOMIC DNA]</scope>
    <source>
        <strain evidence="2 3">Baltimore</strain>
    </source>
</reference>
<sequence>MFLYVICALLLLNAFTADAQQNLPRPIICKDISSQAACKNYAETLNLCKHPLLKELSMISCAKTCKMC</sequence>
<evidence type="ECO:0008006" key="4">
    <source>
        <dbReference type="Google" id="ProtNLM"/>
    </source>
</evidence>
<feature type="chain" id="PRO_5016809780" description="ShKT domain-containing protein" evidence="1">
    <location>
        <begin position="20"/>
        <end position="68"/>
    </location>
</feature>
<dbReference type="Gene3D" id="1.10.10.1870">
    <property type="entry name" value="ShTK domain-like"/>
    <property type="match status" value="1"/>
</dbReference>